<name>A0ABR7F0I1_9FIRM</name>
<reference evidence="1 2" key="1">
    <citation type="submission" date="2020-08" db="EMBL/GenBank/DDBJ databases">
        <title>Genome public.</title>
        <authorList>
            <person name="Liu C."/>
            <person name="Sun Q."/>
        </authorList>
    </citation>
    <scope>NUCLEOTIDE SEQUENCE [LARGE SCALE GENOMIC DNA]</scope>
    <source>
        <strain evidence="1 2">BX4</strain>
    </source>
</reference>
<accession>A0ABR7F0I1</accession>
<gene>
    <name evidence="1" type="ORF">H8S00_03815</name>
</gene>
<dbReference type="EMBL" id="JACOOZ010000002">
    <property type="protein sequence ID" value="MBC5667111.1"/>
    <property type="molecule type" value="Genomic_DNA"/>
</dbReference>
<organism evidence="1 2">
    <name type="scientific">Eubacterium segne</name>
    <dbReference type="NCBI Taxonomy" id="2763045"/>
    <lineage>
        <taxon>Bacteria</taxon>
        <taxon>Bacillati</taxon>
        <taxon>Bacillota</taxon>
        <taxon>Clostridia</taxon>
        <taxon>Eubacteriales</taxon>
        <taxon>Eubacteriaceae</taxon>
        <taxon>Eubacterium</taxon>
    </lineage>
</organism>
<dbReference type="InterPro" id="IPR013757">
    <property type="entry name" value="Topo_IIA_A_a_sf"/>
</dbReference>
<sequence length="85" mass="10017">MKTNSNNNGRISILEAVVWAQEHHNQVMYLADTSENLNDYIEKLEKYGFDKEQARAITDIHSREFTIHNRAETKKELQELLDKQL</sequence>
<proteinExistence type="predicted"/>
<keyword evidence="2" id="KW-1185">Reference proteome</keyword>
<dbReference type="RefSeq" id="WP_118588813.1">
    <property type="nucleotide sequence ID" value="NZ_JACOOZ010000002.1"/>
</dbReference>
<dbReference type="Gene3D" id="1.10.268.10">
    <property type="entry name" value="Topoisomerase, domain 3"/>
    <property type="match status" value="1"/>
</dbReference>
<protein>
    <submittedName>
        <fullName evidence="1">Uncharacterized protein</fullName>
    </submittedName>
</protein>
<comment type="caution">
    <text evidence="1">The sequence shown here is derived from an EMBL/GenBank/DDBJ whole genome shotgun (WGS) entry which is preliminary data.</text>
</comment>
<evidence type="ECO:0000313" key="2">
    <source>
        <dbReference type="Proteomes" id="UP000597877"/>
    </source>
</evidence>
<evidence type="ECO:0000313" key="1">
    <source>
        <dbReference type="EMBL" id="MBC5667111.1"/>
    </source>
</evidence>
<dbReference type="Proteomes" id="UP000597877">
    <property type="component" value="Unassembled WGS sequence"/>
</dbReference>